<evidence type="ECO:0000313" key="2">
    <source>
        <dbReference type="EMBL" id="PTC22642.1"/>
    </source>
</evidence>
<reference evidence="2 5" key="2">
    <citation type="submission" date="2018-03" db="EMBL/GenBank/DDBJ databases">
        <title>Draft genome sequence of the type strain of Pseudomonas palleroniana LMG 23076, isolated from rice in Cameroon.</title>
        <authorList>
            <person name="Tambong J.T."/>
        </authorList>
    </citation>
    <scope>NUCLEOTIDE SEQUENCE [LARGE SCALE GENOMIC DNA]</scope>
    <source>
        <strain evidence="2 5">LMG 23076</strain>
    </source>
</reference>
<protein>
    <submittedName>
        <fullName evidence="1">Phosphoribosyltransferase</fullName>
    </submittedName>
</protein>
<dbReference type="GO" id="GO:0016757">
    <property type="term" value="F:glycosyltransferase activity"/>
    <property type="evidence" value="ECO:0007669"/>
    <property type="project" value="UniProtKB-KW"/>
</dbReference>
<reference evidence="3 4" key="1">
    <citation type="submission" date="2016-10" db="EMBL/GenBank/DDBJ databases">
        <authorList>
            <person name="de Groot N.N."/>
        </authorList>
    </citation>
    <scope>NUCLEOTIDE SEQUENCE [LARGE SCALE GENOMIC DNA]</scope>
    <source>
        <strain evidence="3 4">BS3265</strain>
    </source>
</reference>
<dbReference type="EMBL" id="VZPQ01000024">
    <property type="protein sequence ID" value="KAB0563662.1"/>
    <property type="molecule type" value="Genomic_DNA"/>
</dbReference>
<dbReference type="Proteomes" id="UP000240476">
    <property type="component" value="Unassembled WGS sequence"/>
</dbReference>
<keyword evidence="1" id="KW-0328">Glycosyltransferase</keyword>
<dbReference type="Proteomes" id="UP000199129">
    <property type="component" value="Unassembled WGS sequence"/>
</dbReference>
<name>A0A1H5JY46_9PSED</name>
<evidence type="ECO:0000313" key="6">
    <source>
        <dbReference type="Proteomes" id="UP000423257"/>
    </source>
</evidence>
<gene>
    <name evidence="2" type="ORF">C9383_22885</name>
    <name evidence="1" type="ORF">F7R03_25915</name>
    <name evidence="3" type="ORF">SAMN04490198_1940</name>
</gene>
<proteinExistence type="predicted"/>
<dbReference type="Proteomes" id="UP000423257">
    <property type="component" value="Unassembled WGS sequence"/>
</dbReference>
<sequence length="213" mass="24231">MTRPIQLDNDSYRYLDDGDYCYHFLEYTSGGGFKISQGNQQILNLKKRPTSSENELYYKRKAIEFWGDLLSAELNLTASALNSTFMPMPCSKPIGHQDYDDRMLKVLRRMARNTPQLDIRELLLQDRARTSQHEGERLSPEQIASYMSVNQAALVLPIKENLVVVDDVITMGASFKAAKILVERAGIRTQVVGLFLAKTIWPPSELDDWLAAL</sequence>
<dbReference type="EMBL" id="PYWX01000066">
    <property type="protein sequence ID" value="PTC22642.1"/>
    <property type="molecule type" value="Genomic_DNA"/>
</dbReference>
<evidence type="ECO:0000313" key="1">
    <source>
        <dbReference type="EMBL" id="KAB0563662.1"/>
    </source>
</evidence>
<reference evidence="1 6" key="3">
    <citation type="submission" date="2019-09" db="EMBL/GenBank/DDBJ databases">
        <title>Draft genome sequences of 48 bacterial type strains from the CCUG.</title>
        <authorList>
            <person name="Tunovic T."/>
            <person name="Pineiro-Iglesias B."/>
            <person name="Unosson C."/>
            <person name="Inganas E."/>
            <person name="Ohlen M."/>
            <person name="Cardew S."/>
            <person name="Jensie-Markopoulos S."/>
            <person name="Salva-Serra F."/>
            <person name="Jaen-Luchoro D."/>
            <person name="Karlsson R."/>
            <person name="Svensson-Stadler L."/>
            <person name="Chun J."/>
            <person name="Moore E."/>
        </authorList>
    </citation>
    <scope>NUCLEOTIDE SEQUENCE [LARGE SCALE GENOMIC DNA]</scope>
    <source>
        <strain evidence="1 6">CCUG 51524</strain>
    </source>
</reference>
<dbReference type="InterPro" id="IPR000836">
    <property type="entry name" value="PRTase_dom"/>
</dbReference>
<keyword evidence="5" id="KW-1185">Reference proteome</keyword>
<accession>A0A1H5JY46</accession>
<dbReference type="RefSeq" id="WP_090367394.1">
    <property type="nucleotide sequence ID" value="NZ_FNUA01000002.1"/>
</dbReference>
<evidence type="ECO:0000313" key="4">
    <source>
        <dbReference type="Proteomes" id="UP000199129"/>
    </source>
</evidence>
<dbReference type="AlphaFoldDB" id="A0A1H5JY46"/>
<keyword evidence="1" id="KW-0808">Transferase</keyword>
<dbReference type="Gene3D" id="3.40.50.2020">
    <property type="match status" value="1"/>
</dbReference>
<evidence type="ECO:0000313" key="5">
    <source>
        <dbReference type="Proteomes" id="UP000240476"/>
    </source>
</evidence>
<organism evidence="3 4">
    <name type="scientific">Pseudomonas palleroniana</name>
    <dbReference type="NCBI Taxonomy" id="191390"/>
    <lineage>
        <taxon>Bacteria</taxon>
        <taxon>Pseudomonadati</taxon>
        <taxon>Pseudomonadota</taxon>
        <taxon>Gammaproteobacteria</taxon>
        <taxon>Pseudomonadales</taxon>
        <taxon>Pseudomonadaceae</taxon>
        <taxon>Pseudomonas</taxon>
    </lineage>
</organism>
<dbReference type="InterPro" id="IPR029057">
    <property type="entry name" value="PRTase-like"/>
</dbReference>
<evidence type="ECO:0000313" key="3">
    <source>
        <dbReference type="EMBL" id="SEE57466.1"/>
    </source>
</evidence>
<dbReference type="EMBL" id="FNUA01000002">
    <property type="protein sequence ID" value="SEE57466.1"/>
    <property type="molecule type" value="Genomic_DNA"/>
</dbReference>
<dbReference type="CDD" id="cd06223">
    <property type="entry name" value="PRTases_typeI"/>
    <property type="match status" value="1"/>
</dbReference>